<feature type="non-terminal residue" evidence="2">
    <location>
        <position position="1"/>
    </location>
</feature>
<protein>
    <submittedName>
        <fullName evidence="2">Uncharacterized protein</fullName>
    </submittedName>
</protein>
<evidence type="ECO:0000256" key="1">
    <source>
        <dbReference type="SAM" id="MobiDB-lite"/>
    </source>
</evidence>
<accession>A0A699KTW1</accession>
<proteinExistence type="predicted"/>
<dbReference type="AlphaFoldDB" id="A0A699KTW1"/>
<feature type="region of interest" description="Disordered" evidence="1">
    <location>
        <begin position="63"/>
        <end position="95"/>
    </location>
</feature>
<comment type="caution">
    <text evidence="2">The sequence shown here is derived from an EMBL/GenBank/DDBJ whole genome shotgun (WGS) entry which is preliminary data.</text>
</comment>
<organism evidence="2">
    <name type="scientific">Tanacetum cinerariifolium</name>
    <name type="common">Dalmatian daisy</name>
    <name type="synonym">Chrysanthemum cinerariifolium</name>
    <dbReference type="NCBI Taxonomy" id="118510"/>
    <lineage>
        <taxon>Eukaryota</taxon>
        <taxon>Viridiplantae</taxon>
        <taxon>Streptophyta</taxon>
        <taxon>Embryophyta</taxon>
        <taxon>Tracheophyta</taxon>
        <taxon>Spermatophyta</taxon>
        <taxon>Magnoliopsida</taxon>
        <taxon>eudicotyledons</taxon>
        <taxon>Gunneridae</taxon>
        <taxon>Pentapetalae</taxon>
        <taxon>asterids</taxon>
        <taxon>campanulids</taxon>
        <taxon>Asterales</taxon>
        <taxon>Asteraceae</taxon>
        <taxon>Asteroideae</taxon>
        <taxon>Anthemideae</taxon>
        <taxon>Anthemidinae</taxon>
        <taxon>Tanacetum</taxon>
    </lineage>
</organism>
<gene>
    <name evidence="2" type="ORF">Tci_683114</name>
</gene>
<sequence>DDASISRSYVSIWLDCSEKDSPGTEVDWQDVLFHETEDLFDGLDQAIQVMEMANDKVRELSNQEVADEQVKERRPSKRIRVTQKEMVKDEKPKKG</sequence>
<evidence type="ECO:0000313" key="2">
    <source>
        <dbReference type="EMBL" id="GFB11143.1"/>
    </source>
</evidence>
<name>A0A699KTW1_TANCI</name>
<feature type="compositionally biased region" description="Basic and acidic residues" evidence="1">
    <location>
        <begin position="82"/>
        <end position="95"/>
    </location>
</feature>
<dbReference type="EMBL" id="BKCJ010554413">
    <property type="protein sequence ID" value="GFB11143.1"/>
    <property type="molecule type" value="Genomic_DNA"/>
</dbReference>
<reference evidence="2" key="1">
    <citation type="journal article" date="2019" name="Sci. Rep.">
        <title>Draft genome of Tanacetum cinerariifolium, the natural source of mosquito coil.</title>
        <authorList>
            <person name="Yamashiro T."/>
            <person name="Shiraishi A."/>
            <person name="Satake H."/>
            <person name="Nakayama K."/>
        </authorList>
    </citation>
    <scope>NUCLEOTIDE SEQUENCE</scope>
</reference>